<feature type="compositionally biased region" description="Basic and acidic residues" evidence="5">
    <location>
        <begin position="471"/>
        <end position="489"/>
    </location>
</feature>
<feature type="compositionally biased region" description="Basic and acidic residues" evidence="5">
    <location>
        <begin position="88"/>
        <end position="101"/>
    </location>
</feature>
<feature type="domain" description="RanBP2-type" evidence="6">
    <location>
        <begin position="1020"/>
        <end position="1048"/>
    </location>
</feature>
<keyword evidence="1" id="KW-0479">Metal-binding</keyword>
<protein>
    <recommendedName>
        <fullName evidence="6">RanBP2-type domain-containing protein</fullName>
    </recommendedName>
</protein>
<feature type="compositionally biased region" description="Polar residues" evidence="5">
    <location>
        <begin position="445"/>
        <end position="459"/>
    </location>
</feature>
<reference evidence="7" key="1">
    <citation type="submission" date="2021-01" db="EMBL/GenBank/DDBJ databases">
        <authorList>
            <person name="Kaushik A."/>
        </authorList>
    </citation>
    <scope>NUCLEOTIDE SEQUENCE</scope>
    <source>
        <strain evidence="7">AG3-T5</strain>
    </source>
</reference>
<dbReference type="EMBL" id="CAJMWW010000296">
    <property type="protein sequence ID" value="CAE6464204.1"/>
    <property type="molecule type" value="Genomic_DNA"/>
</dbReference>
<dbReference type="PROSITE" id="PS50199">
    <property type="entry name" value="ZF_RANBP2_2"/>
    <property type="match status" value="1"/>
</dbReference>
<feature type="region of interest" description="Disordered" evidence="5">
    <location>
        <begin position="251"/>
        <end position="325"/>
    </location>
</feature>
<evidence type="ECO:0000256" key="1">
    <source>
        <dbReference type="ARBA" id="ARBA00022723"/>
    </source>
</evidence>
<feature type="region of interest" description="Disordered" evidence="5">
    <location>
        <begin position="818"/>
        <end position="837"/>
    </location>
</feature>
<evidence type="ECO:0000313" key="8">
    <source>
        <dbReference type="Proteomes" id="UP000663841"/>
    </source>
</evidence>
<feature type="compositionally biased region" description="Basic and acidic residues" evidence="5">
    <location>
        <begin position="338"/>
        <end position="347"/>
    </location>
</feature>
<dbReference type="PROSITE" id="PS01358">
    <property type="entry name" value="ZF_RANBP2_1"/>
    <property type="match status" value="1"/>
</dbReference>
<dbReference type="SMART" id="SM00547">
    <property type="entry name" value="ZnF_RBZ"/>
    <property type="match status" value="3"/>
</dbReference>
<keyword evidence="2 4" id="KW-0863">Zinc-finger</keyword>
<feature type="region of interest" description="Disordered" evidence="5">
    <location>
        <begin position="700"/>
        <end position="749"/>
    </location>
</feature>
<feature type="region of interest" description="Disordered" evidence="5">
    <location>
        <begin position="56"/>
        <end position="105"/>
    </location>
</feature>
<feature type="region of interest" description="Disordered" evidence="5">
    <location>
        <begin position="1"/>
        <end position="42"/>
    </location>
</feature>
<evidence type="ECO:0000256" key="2">
    <source>
        <dbReference type="ARBA" id="ARBA00022771"/>
    </source>
</evidence>
<organism evidence="7 8">
    <name type="scientific">Rhizoctonia solani</name>
    <dbReference type="NCBI Taxonomy" id="456999"/>
    <lineage>
        <taxon>Eukaryota</taxon>
        <taxon>Fungi</taxon>
        <taxon>Dikarya</taxon>
        <taxon>Basidiomycota</taxon>
        <taxon>Agaricomycotina</taxon>
        <taxon>Agaricomycetes</taxon>
        <taxon>Cantharellales</taxon>
        <taxon>Ceratobasidiaceae</taxon>
        <taxon>Rhizoctonia</taxon>
    </lineage>
</organism>
<dbReference type="AlphaFoldDB" id="A0A8H3BT30"/>
<evidence type="ECO:0000256" key="5">
    <source>
        <dbReference type="SAM" id="MobiDB-lite"/>
    </source>
</evidence>
<keyword evidence="3" id="KW-0862">Zinc</keyword>
<evidence type="ECO:0000259" key="6">
    <source>
        <dbReference type="PROSITE" id="PS50199"/>
    </source>
</evidence>
<name>A0A8H3BT30_9AGAM</name>
<comment type="caution">
    <text evidence="7">The sequence shown here is derived from an EMBL/GenBank/DDBJ whole genome shotgun (WGS) entry which is preliminary data.</text>
</comment>
<evidence type="ECO:0000313" key="7">
    <source>
        <dbReference type="EMBL" id="CAE6464204.1"/>
    </source>
</evidence>
<accession>A0A8H3BT30</accession>
<evidence type="ECO:0000256" key="4">
    <source>
        <dbReference type="PROSITE-ProRule" id="PRU00322"/>
    </source>
</evidence>
<feature type="compositionally biased region" description="Low complexity" evidence="5">
    <location>
        <begin position="289"/>
        <end position="304"/>
    </location>
</feature>
<feature type="compositionally biased region" description="Polar residues" evidence="5">
    <location>
        <begin position="203"/>
        <end position="222"/>
    </location>
</feature>
<feature type="compositionally biased region" description="Low complexity" evidence="5">
    <location>
        <begin position="561"/>
        <end position="572"/>
    </location>
</feature>
<gene>
    <name evidence="7" type="ORF">RDB_LOCUS159043</name>
</gene>
<feature type="region of interest" description="Disordered" evidence="5">
    <location>
        <begin position="338"/>
        <end position="673"/>
    </location>
</feature>
<dbReference type="Pfam" id="PF00641">
    <property type="entry name" value="Zn_ribbon_RanBP"/>
    <property type="match status" value="3"/>
</dbReference>
<dbReference type="GO" id="GO:0008270">
    <property type="term" value="F:zinc ion binding"/>
    <property type="evidence" value="ECO:0007669"/>
    <property type="project" value="UniProtKB-KW"/>
</dbReference>
<feature type="region of interest" description="Disordered" evidence="5">
    <location>
        <begin position="127"/>
        <end position="222"/>
    </location>
</feature>
<dbReference type="InterPro" id="IPR001876">
    <property type="entry name" value="Znf_RanBP2"/>
</dbReference>
<dbReference type="Proteomes" id="UP000663841">
    <property type="component" value="Unassembled WGS sequence"/>
</dbReference>
<dbReference type="Gene3D" id="4.10.1060.10">
    <property type="entry name" value="Zinc finger, RanBP2-type"/>
    <property type="match status" value="3"/>
</dbReference>
<feature type="compositionally biased region" description="Polar residues" evidence="5">
    <location>
        <begin position="617"/>
        <end position="639"/>
    </location>
</feature>
<feature type="compositionally biased region" description="Acidic residues" evidence="5">
    <location>
        <begin position="601"/>
        <end position="610"/>
    </location>
</feature>
<feature type="compositionally biased region" description="Low complexity" evidence="5">
    <location>
        <begin position="700"/>
        <end position="718"/>
    </location>
</feature>
<feature type="compositionally biased region" description="Pro residues" evidence="5">
    <location>
        <begin position="585"/>
        <end position="597"/>
    </location>
</feature>
<proteinExistence type="predicted"/>
<sequence>MATRRENGMGSLLRRKQRNENSSPYKRQPPPPANNKLQSSSSLSSFLSFLSGAFRRKSTERVEPESEQSEDGETSGTDLDEQPESDSELGRRNGRRIERDTTAANSLVRLGQSLQQSITLPNVLPISSILPPEVKPSASTSHIEPSARPRRSVQPAFANSPRKRSTRPSFPGGIGSYGGFSATGEPSPPPNNPLENSFAANRPPSSRFTFTAKPPSQATKTSSEVLAEFFAAKGKAPLTAAERREVARLIAESDAESSKSQSPDADPYNGVPSFSFLKATFPPPERDSISPSTSIPISESTASAGSNLAPRKRRPINYGGSKRSVAITKAGFTLREHQKLLEKKAKQENVAPDSSTVGDKRNVRDTEEDGGGKRRRTNDGQSATVEEPKGGVAKLFSLSAQPNMPSPLRQMTKLNSPSPPRVSLRAQAPSPASPLSRSEDATTLKPASTTKPASAQTPAKSKPRKSLVADVMRDMLAEDKAREKQEKPVDTTVFSNPYDEANPLPTVTAPKVRKPRRVSARPAAKSSASTAKQENKPMSLIEKIEQTDVRPMAKKPKTEAEAAPPTLTFTAPSPKDVTPKARRPSPAPPVVEEPPAPTESSEIEVIDLDEDPKHKSTSSLSNGRPSLSVDVANNANGGSKSMLGLPHRQRPSFSLHSPARPSPLREMSVPIEDEEDDIVEIPGPTGVPVANGYPFPSSAFPTSSSAFSTSNSTSGFSAPVPPPAPTLAPAQLPNKTQAPKIDAPLFGSSKPKTDAPSFFAAAKPAEPKPDVPLFFAAPKPVEVESKPEVPWFFKAPKPAEKPAPVEAKPAPAPVVVETKPASAPVPETKSTASKPVSETELKASASAVPVSALPVFSFAPIATSTPKTAEARTAADLPISKLPTFTFGSLASAPAAKTVSFDWGAAGIKAPTAPTGGSWTCSTCSLSNPASATDKCTVCDAAKPGAAPATKTTSFNWGAAGIKAPSTSTGGQWTCSTCSLSNPASATEKCTVCDAKKPGAAPVAKTASFDWGAAGLKAPTPAVGWTCSTCGLSNPDSAAKCTVCDAAR</sequence>
<feature type="compositionally biased region" description="Acidic residues" evidence="5">
    <location>
        <begin position="65"/>
        <end position="87"/>
    </location>
</feature>
<evidence type="ECO:0000256" key="3">
    <source>
        <dbReference type="ARBA" id="ARBA00022833"/>
    </source>
</evidence>